<protein>
    <submittedName>
        <fullName evidence="1">Uncharacterized protein</fullName>
    </submittedName>
</protein>
<sequence length="78" mass="8695">GRFLRVWDYIKEGLKSPINAMIGLINSFLSKIESGINSMIGGLGKIIPGISKLKISLPNRHNNTIFYKIENCGDDLFN</sequence>
<comment type="caution">
    <text evidence="1">The sequence shown here is derived from an EMBL/GenBank/DDBJ whole genome shotgun (WGS) entry which is preliminary data.</text>
</comment>
<gene>
    <name evidence="1" type="ORF">S01H4_15900</name>
</gene>
<evidence type="ECO:0000313" key="1">
    <source>
        <dbReference type="EMBL" id="GAG72064.1"/>
    </source>
</evidence>
<proteinExistence type="predicted"/>
<feature type="non-terminal residue" evidence="1">
    <location>
        <position position="1"/>
    </location>
</feature>
<reference evidence="1" key="1">
    <citation type="journal article" date="2014" name="Front. Microbiol.">
        <title>High frequency of phylogenetically diverse reductive dehalogenase-homologous genes in deep subseafloor sedimentary metagenomes.</title>
        <authorList>
            <person name="Kawai M."/>
            <person name="Futagami T."/>
            <person name="Toyoda A."/>
            <person name="Takaki Y."/>
            <person name="Nishi S."/>
            <person name="Hori S."/>
            <person name="Arai W."/>
            <person name="Tsubouchi T."/>
            <person name="Morono Y."/>
            <person name="Uchiyama I."/>
            <person name="Ito T."/>
            <person name="Fujiyama A."/>
            <person name="Inagaki F."/>
            <person name="Takami H."/>
        </authorList>
    </citation>
    <scope>NUCLEOTIDE SEQUENCE</scope>
    <source>
        <strain evidence="1">Expedition CK06-06</strain>
    </source>
</reference>
<accession>X0ZRW8</accession>
<name>X0ZRW8_9ZZZZ</name>
<dbReference type="AlphaFoldDB" id="X0ZRW8"/>
<dbReference type="EMBL" id="BART01006967">
    <property type="protein sequence ID" value="GAG72064.1"/>
    <property type="molecule type" value="Genomic_DNA"/>
</dbReference>
<organism evidence="1">
    <name type="scientific">marine sediment metagenome</name>
    <dbReference type="NCBI Taxonomy" id="412755"/>
    <lineage>
        <taxon>unclassified sequences</taxon>
        <taxon>metagenomes</taxon>
        <taxon>ecological metagenomes</taxon>
    </lineage>
</organism>